<keyword evidence="3" id="KW-1185">Reference proteome</keyword>
<feature type="region of interest" description="Disordered" evidence="1">
    <location>
        <begin position="1"/>
        <end position="25"/>
    </location>
</feature>
<gene>
    <name evidence="2" type="ORF">B2J93_8175</name>
</gene>
<name>A0A218YV67_9HELO</name>
<feature type="compositionally biased region" description="Polar residues" evidence="1">
    <location>
        <begin position="8"/>
        <end position="25"/>
    </location>
</feature>
<sequence length="126" mass="14108">MAEHRANRPSTTPTSSASEYAQRRGTSGVSFNDLLRYVLHAAISWPVPSVLNFWIGISLDETDRLHDSRGGEEQMPPQINEGLWRPGSGKWSGVRTVIFGRDVAPSLAQREIPWVEISPDQDQSRH</sequence>
<organism evidence="2 3">
    <name type="scientific">Diplocarpon coronariae</name>
    <dbReference type="NCBI Taxonomy" id="2795749"/>
    <lineage>
        <taxon>Eukaryota</taxon>
        <taxon>Fungi</taxon>
        <taxon>Dikarya</taxon>
        <taxon>Ascomycota</taxon>
        <taxon>Pezizomycotina</taxon>
        <taxon>Leotiomycetes</taxon>
        <taxon>Helotiales</taxon>
        <taxon>Drepanopezizaceae</taxon>
        <taxon>Diplocarpon</taxon>
    </lineage>
</organism>
<accession>A0A218YV67</accession>
<evidence type="ECO:0000256" key="1">
    <source>
        <dbReference type="SAM" id="MobiDB-lite"/>
    </source>
</evidence>
<dbReference type="AlphaFoldDB" id="A0A218YV67"/>
<feature type="region of interest" description="Disordered" evidence="1">
    <location>
        <begin position="66"/>
        <end position="87"/>
    </location>
</feature>
<dbReference type="EMBL" id="MZNU01000404">
    <property type="protein sequence ID" value="OWO98255.1"/>
    <property type="molecule type" value="Genomic_DNA"/>
</dbReference>
<dbReference type="InParanoid" id="A0A218YV67"/>
<evidence type="ECO:0000313" key="2">
    <source>
        <dbReference type="EMBL" id="OWO98255.1"/>
    </source>
</evidence>
<reference evidence="2 3" key="1">
    <citation type="submission" date="2017-04" db="EMBL/GenBank/DDBJ databases">
        <title>Draft genome sequence of Marssonina coronaria NL1: causal agent of apple blotch.</title>
        <authorList>
            <person name="Cheng Q."/>
        </authorList>
    </citation>
    <scope>NUCLEOTIDE SEQUENCE [LARGE SCALE GENOMIC DNA]</scope>
    <source>
        <strain evidence="2 3">NL1</strain>
    </source>
</reference>
<evidence type="ECO:0000313" key="3">
    <source>
        <dbReference type="Proteomes" id="UP000242519"/>
    </source>
</evidence>
<dbReference type="Proteomes" id="UP000242519">
    <property type="component" value="Unassembled WGS sequence"/>
</dbReference>
<protein>
    <submittedName>
        <fullName evidence="2">Amino acid adenylation domain protein</fullName>
    </submittedName>
</protein>
<proteinExistence type="predicted"/>
<comment type="caution">
    <text evidence="2">The sequence shown here is derived from an EMBL/GenBank/DDBJ whole genome shotgun (WGS) entry which is preliminary data.</text>
</comment>